<evidence type="ECO:0000313" key="1">
    <source>
        <dbReference type="EMBL" id="CAE0682283.1"/>
    </source>
</evidence>
<dbReference type="InterPro" id="IPR015422">
    <property type="entry name" value="PyrdxlP-dep_Trfase_small"/>
</dbReference>
<organism evidence="1">
    <name type="scientific">Lotharella globosa</name>
    <dbReference type="NCBI Taxonomy" id="91324"/>
    <lineage>
        <taxon>Eukaryota</taxon>
        <taxon>Sar</taxon>
        <taxon>Rhizaria</taxon>
        <taxon>Cercozoa</taxon>
        <taxon>Chlorarachniophyceae</taxon>
        <taxon>Lotharella</taxon>
    </lineage>
</organism>
<dbReference type="AlphaFoldDB" id="A0A7S3ZGD6"/>
<evidence type="ECO:0008006" key="2">
    <source>
        <dbReference type="Google" id="ProtNLM"/>
    </source>
</evidence>
<sequence>MSARRVAGRFIRGLKPEYFETYSEEFVQNFMKPRRGKGKAWLRPVLGARQVAELRKETLMSGKAWPYEKEKKPRPLRVVKKSHKHILTEPERKALIEESLKDMDERIEAHKKALRDARPRKRTLYHWLDLAKEEDQLNAEAVKAAGKKK</sequence>
<dbReference type="EMBL" id="HBIV01049095">
    <property type="protein sequence ID" value="CAE0682283.1"/>
    <property type="molecule type" value="Transcribed_RNA"/>
</dbReference>
<name>A0A7S3ZGD6_9EUKA</name>
<reference evidence="1" key="1">
    <citation type="submission" date="2021-01" db="EMBL/GenBank/DDBJ databases">
        <authorList>
            <person name="Corre E."/>
            <person name="Pelletier E."/>
            <person name="Niang G."/>
            <person name="Scheremetjew M."/>
            <person name="Finn R."/>
            <person name="Kale V."/>
            <person name="Holt S."/>
            <person name="Cochrane G."/>
            <person name="Meng A."/>
            <person name="Brown T."/>
            <person name="Cohen L."/>
        </authorList>
    </citation>
    <scope>NUCLEOTIDE SEQUENCE</scope>
    <source>
        <strain evidence="1">CCCM811</strain>
    </source>
</reference>
<protein>
    <recommendedName>
        <fullName evidence="2">MRPL25 domain-containing protein</fullName>
    </recommendedName>
</protein>
<proteinExistence type="predicted"/>
<gene>
    <name evidence="1" type="ORF">LGLO00237_LOCUS34071</name>
</gene>
<dbReference type="Gene3D" id="3.90.1150.10">
    <property type="entry name" value="Aspartate Aminotransferase, domain 1"/>
    <property type="match status" value="1"/>
</dbReference>
<accession>A0A7S3ZGD6</accession>